<dbReference type="InterPro" id="IPR011990">
    <property type="entry name" value="TPR-like_helical_dom_sf"/>
</dbReference>
<dbReference type="RefSeq" id="WP_109534744.1">
    <property type="nucleotide sequence ID" value="NZ_CAXPUO010000027.1"/>
</dbReference>
<organism evidence="3 4">
    <name type="scientific">Pararhodobacter marinus</name>
    <dbReference type="NCBI Taxonomy" id="2184063"/>
    <lineage>
        <taxon>Bacteria</taxon>
        <taxon>Pseudomonadati</taxon>
        <taxon>Pseudomonadota</taxon>
        <taxon>Alphaproteobacteria</taxon>
        <taxon>Rhodobacterales</taxon>
        <taxon>Paracoccaceae</taxon>
        <taxon>Pararhodobacter</taxon>
    </lineage>
</organism>
<proteinExistence type="predicted"/>
<dbReference type="SUPFAM" id="SSF48452">
    <property type="entry name" value="TPR-like"/>
    <property type="match status" value="1"/>
</dbReference>
<gene>
    <name evidence="3" type="primary">ccmI</name>
    <name evidence="3" type="ORF">C4N9_18015</name>
</gene>
<evidence type="ECO:0000256" key="2">
    <source>
        <dbReference type="SAM" id="Phobius"/>
    </source>
</evidence>
<keyword evidence="1" id="KW-0201">Cytochrome c-type biogenesis</keyword>
<evidence type="ECO:0000313" key="4">
    <source>
        <dbReference type="Proteomes" id="UP000244940"/>
    </source>
</evidence>
<feature type="transmembrane region" description="Helical" evidence="2">
    <location>
        <begin position="97"/>
        <end position="115"/>
    </location>
</feature>
<dbReference type="Gene3D" id="1.25.40.10">
    <property type="entry name" value="Tetratricopeptide repeat domain"/>
    <property type="match status" value="1"/>
</dbReference>
<keyword evidence="4" id="KW-1185">Reference proteome</keyword>
<name>A0A2U2C5P4_9RHOB</name>
<dbReference type="InterPro" id="IPR017560">
    <property type="entry name" value="Cyt_c_biogenesis_CcmI"/>
</dbReference>
<dbReference type="GO" id="GO:0017004">
    <property type="term" value="P:cytochrome complex assembly"/>
    <property type="evidence" value="ECO:0007669"/>
    <property type="project" value="UniProtKB-KW"/>
</dbReference>
<comment type="caution">
    <text evidence="3">The sequence shown here is derived from an EMBL/GenBank/DDBJ whole genome shotgun (WGS) entry which is preliminary data.</text>
</comment>
<sequence length="414" mass="44451">MLNWWFLGPALALTVLILSLVVLGLQRGARVQASEPGARREMRVYRDQLKEIERDAARGLIAPDEAERLRAETARRLLDADKRGASELGESPRAMKAVALGLVILTGLGAVALYGREGAPGYADMPLADRFAQAQDMRAARPSQDALETAWQNDPERPEAAPVEQQYLDLMAQLRAALTERPDDPRGLRLLAVNEGNIGNYAASADAWMRLIDLQGAETSVADMTALAEAMIMATGGVVSPEAELVLERVLQRDAQNGTARYYLGLMFAQTGRPDLTFRLWRGLLEDSAADDPWVPAIRGTIEELAGIAGVRYTLPPQTGGGRGPSAADIDAAAEMTEAQRQEMIGGMVEGLAQRLASQGGPVEDWTRLIGALGVLGQTDRARAIWSEARLVFADDAGALAQIDAAGQAQGFGE</sequence>
<reference evidence="3 4" key="1">
    <citation type="submission" date="2018-05" db="EMBL/GenBank/DDBJ databases">
        <title>Pararhodobacter marina sp. nov., isolated from deep-sea water of the Indian Ocean.</title>
        <authorList>
            <person name="Lai Q.Sr."/>
            <person name="Liu X."/>
            <person name="Shao Z."/>
        </authorList>
    </citation>
    <scope>NUCLEOTIDE SEQUENCE [LARGE SCALE GENOMIC DNA]</scope>
    <source>
        <strain evidence="3 4">CIC4N-9</strain>
    </source>
</reference>
<dbReference type="OrthoDB" id="9815847at2"/>
<evidence type="ECO:0000256" key="1">
    <source>
        <dbReference type="ARBA" id="ARBA00022748"/>
    </source>
</evidence>
<keyword evidence="2" id="KW-0472">Membrane</keyword>
<protein>
    <submittedName>
        <fullName evidence="3">C-type cytochrome biogenesis protein CcmI</fullName>
    </submittedName>
</protein>
<dbReference type="AlphaFoldDB" id="A0A2U2C5P4"/>
<keyword evidence="2" id="KW-1133">Transmembrane helix</keyword>
<evidence type="ECO:0000313" key="3">
    <source>
        <dbReference type="EMBL" id="PWE27200.1"/>
    </source>
</evidence>
<dbReference type="EMBL" id="QEYD01000012">
    <property type="protein sequence ID" value="PWE27200.1"/>
    <property type="molecule type" value="Genomic_DNA"/>
</dbReference>
<dbReference type="NCBIfam" id="TIGR03142">
    <property type="entry name" value="cytochro_ccmI"/>
    <property type="match status" value="1"/>
</dbReference>
<keyword evidence="2" id="KW-0812">Transmembrane</keyword>
<dbReference type="GeneID" id="94366793"/>
<dbReference type="Proteomes" id="UP000244940">
    <property type="component" value="Unassembled WGS sequence"/>
</dbReference>
<accession>A0A2U2C5P4</accession>